<sequence length="87" mass="8964">MLAGAGAGWGVSSPPSCRAGGSPQAESDNYETQTSNCLTAGRVGASHNGHHGSGRLECPVSRLTLGETRAGRRSEWPLSGEETWLPG</sequence>
<accession>A0A5B7G8D6</accession>
<comment type="caution">
    <text evidence="2">The sequence shown here is derived from an EMBL/GenBank/DDBJ whole genome shotgun (WGS) entry which is preliminary data.</text>
</comment>
<name>A0A5B7G8D6_PORTR</name>
<feature type="region of interest" description="Disordered" evidence="1">
    <location>
        <begin position="1"/>
        <end position="33"/>
    </location>
</feature>
<dbReference type="Proteomes" id="UP000324222">
    <property type="component" value="Unassembled WGS sequence"/>
</dbReference>
<dbReference type="AlphaFoldDB" id="A0A5B7G8D6"/>
<feature type="compositionally biased region" description="Polar residues" evidence="1">
    <location>
        <begin position="24"/>
        <end position="33"/>
    </location>
</feature>
<protein>
    <submittedName>
        <fullName evidence="2">Uncharacterized protein</fullName>
    </submittedName>
</protein>
<keyword evidence="3" id="KW-1185">Reference proteome</keyword>
<organism evidence="2 3">
    <name type="scientific">Portunus trituberculatus</name>
    <name type="common">Swimming crab</name>
    <name type="synonym">Neptunus trituberculatus</name>
    <dbReference type="NCBI Taxonomy" id="210409"/>
    <lineage>
        <taxon>Eukaryota</taxon>
        <taxon>Metazoa</taxon>
        <taxon>Ecdysozoa</taxon>
        <taxon>Arthropoda</taxon>
        <taxon>Crustacea</taxon>
        <taxon>Multicrustacea</taxon>
        <taxon>Malacostraca</taxon>
        <taxon>Eumalacostraca</taxon>
        <taxon>Eucarida</taxon>
        <taxon>Decapoda</taxon>
        <taxon>Pleocyemata</taxon>
        <taxon>Brachyura</taxon>
        <taxon>Eubrachyura</taxon>
        <taxon>Portunoidea</taxon>
        <taxon>Portunidae</taxon>
        <taxon>Portuninae</taxon>
        <taxon>Portunus</taxon>
    </lineage>
</organism>
<gene>
    <name evidence="2" type="ORF">E2C01_046671</name>
</gene>
<evidence type="ECO:0000256" key="1">
    <source>
        <dbReference type="SAM" id="MobiDB-lite"/>
    </source>
</evidence>
<feature type="region of interest" description="Disordered" evidence="1">
    <location>
        <begin position="67"/>
        <end position="87"/>
    </location>
</feature>
<proteinExistence type="predicted"/>
<evidence type="ECO:0000313" key="2">
    <source>
        <dbReference type="EMBL" id="MPC52794.1"/>
    </source>
</evidence>
<evidence type="ECO:0000313" key="3">
    <source>
        <dbReference type="Proteomes" id="UP000324222"/>
    </source>
</evidence>
<dbReference type="EMBL" id="VSRR010011153">
    <property type="protein sequence ID" value="MPC52794.1"/>
    <property type="molecule type" value="Genomic_DNA"/>
</dbReference>
<reference evidence="2 3" key="1">
    <citation type="submission" date="2019-05" db="EMBL/GenBank/DDBJ databases">
        <title>Another draft genome of Portunus trituberculatus and its Hox gene families provides insights of decapod evolution.</title>
        <authorList>
            <person name="Jeong J.-H."/>
            <person name="Song I."/>
            <person name="Kim S."/>
            <person name="Choi T."/>
            <person name="Kim D."/>
            <person name="Ryu S."/>
            <person name="Kim W."/>
        </authorList>
    </citation>
    <scope>NUCLEOTIDE SEQUENCE [LARGE SCALE GENOMIC DNA]</scope>
    <source>
        <tissue evidence="2">Muscle</tissue>
    </source>
</reference>